<protein>
    <submittedName>
        <fullName evidence="7">DEDDh 3'-5' exonuclease domain of the epsilon subunit of DNA polymerase III</fullName>
    </submittedName>
    <submittedName>
        <fullName evidence="5">DNA polymerase III epsilon subunit</fullName>
        <ecNumber evidence="5">2.7.7.7</ecNumber>
    </submittedName>
</protein>
<evidence type="ECO:0000256" key="2">
    <source>
        <dbReference type="ARBA" id="ARBA00026073"/>
    </source>
</evidence>
<keyword evidence="7" id="KW-0378">Hydrolase</keyword>
<dbReference type="FunFam" id="3.30.420.10:FF:000045">
    <property type="entry name" value="3'-5' exonuclease DinG"/>
    <property type="match status" value="1"/>
</dbReference>
<dbReference type="EMBL" id="CDML01000036">
    <property type="protein sequence ID" value="CRF41304.1"/>
    <property type="molecule type" value="Genomic_DNA"/>
</dbReference>
<reference evidence="9 10" key="3">
    <citation type="submission" date="2014-12" db="EMBL/GenBank/DDBJ databases">
        <authorList>
            <person name="Jaenicke S."/>
        </authorList>
    </citation>
    <scope>NUCLEOTIDE SEQUENCE [LARGE SCALE GENOMIC DNA]</scope>
</reference>
<proteinExistence type="predicted"/>
<dbReference type="GO" id="GO:0005829">
    <property type="term" value="C:cytosol"/>
    <property type="evidence" value="ECO:0007669"/>
    <property type="project" value="TreeGrafter"/>
</dbReference>
<dbReference type="Gene3D" id="3.30.420.10">
    <property type="entry name" value="Ribonuclease H-like superfamily/Ribonuclease H"/>
    <property type="match status" value="1"/>
</dbReference>
<comment type="subunit">
    <text evidence="2">DNA polymerase III contains a core (composed of alpha, epsilon and theta chains) that associates with a tau subunit. This core dimerizes to form the POLIII' complex. PolIII' associates with the gamma complex (composed of gamma, delta, delta', psi and chi chains) and with the beta chain to form the complete DNA polymerase III complex.</text>
</comment>
<evidence type="ECO:0000256" key="1">
    <source>
        <dbReference type="ARBA" id="ARBA00025483"/>
    </source>
</evidence>
<evidence type="ECO:0000313" key="4">
    <source>
        <dbReference type="EMBL" id="CRF41304.1"/>
    </source>
</evidence>
<dbReference type="Proteomes" id="UP000041394">
    <property type="component" value="Unassembled WGS sequence"/>
</dbReference>
<dbReference type="RefSeq" id="WP_082346389.1">
    <property type="nucleotide sequence ID" value="NZ_BSCV01000001.1"/>
</dbReference>
<dbReference type="GO" id="GO:0045004">
    <property type="term" value="P:DNA replication proofreading"/>
    <property type="evidence" value="ECO:0007669"/>
    <property type="project" value="TreeGrafter"/>
</dbReference>
<dbReference type="GeneID" id="82131098"/>
<evidence type="ECO:0000313" key="7">
    <source>
        <dbReference type="EMBL" id="CRF51930.1"/>
    </source>
</evidence>
<dbReference type="GO" id="GO:0003676">
    <property type="term" value="F:nucleic acid binding"/>
    <property type="evidence" value="ECO:0007669"/>
    <property type="project" value="InterPro"/>
</dbReference>
<evidence type="ECO:0000313" key="6">
    <source>
        <dbReference type="EMBL" id="CRF44596.1"/>
    </source>
</evidence>
<dbReference type="OrthoDB" id="9804290at2"/>
<dbReference type="Proteomes" id="UP000045175">
    <property type="component" value="Unassembled WGS sequence"/>
</dbReference>
<keyword evidence="7" id="KW-0269">Exonuclease</keyword>
<accession>A0A0K2X926</accession>
<evidence type="ECO:0000313" key="5">
    <source>
        <dbReference type="EMBL" id="CRF42576.1"/>
    </source>
</evidence>
<dbReference type="PANTHER" id="PTHR30231">
    <property type="entry name" value="DNA POLYMERASE III SUBUNIT EPSILON"/>
    <property type="match status" value="1"/>
</dbReference>
<keyword evidence="7" id="KW-0540">Nuclease</keyword>
<dbReference type="PANTHER" id="PTHR30231:SF41">
    <property type="entry name" value="DNA POLYMERASE III SUBUNIT EPSILON"/>
    <property type="match status" value="1"/>
</dbReference>
<comment type="function">
    <text evidence="1">DNA polymerase III is a complex, multichain enzyme responsible for most of the replicative synthesis in bacteria. The epsilon subunit contain the editing function and is a proofreading 3'-5' exonuclease.</text>
</comment>
<dbReference type="Proteomes" id="UP000043437">
    <property type="component" value="Unassembled WGS sequence"/>
</dbReference>
<dbReference type="GO" id="GO:0003887">
    <property type="term" value="F:DNA-directed DNA polymerase activity"/>
    <property type="evidence" value="ECO:0007669"/>
    <property type="project" value="UniProtKB-EC"/>
</dbReference>
<dbReference type="Pfam" id="PF00929">
    <property type="entry name" value="RNase_T"/>
    <property type="match status" value="1"/>
</dbReference>
<feature type="domain" description="Exonuclease" evidence="3">
    <location>
        <begin position="60"/>
        <end position="231"/>
    </location>
</feature>
<dbReference type="InterPro" id="IPR012337">
    <property type="entry name" value="RNaseH-like_sf"/>
</dbReference>
<gene>
    <name evidence="4" type="ORF">HAL011_10950</name>
    <name evidence="5" type="ORF">HAL013_07700</name>
    <name evidence="7" type="ORF">HAL07_00560</name>
    <name evidence="6" type="ORF">HAL09_11870</name>
</gene>
<name>A0A0K2X926_9HELI</name>
<reference evidence="5" key="1">
    <citation type="submission" date="2014-12" db="EMBL/GenBank/DDBJ databases">
        <title>Whole genome sequences of four Staphylococcus schleiferi canine isolates.</title>
        <authorList>
            <person name="Misic A.M."/>
            <person name="Cain C."/>
            <person name="Morris D.O."/>
            <person name="Rankin S."/>
            <person name="Beiting D."/>
        </authorList>
    </citation>
    <scope>NUCLEOTIDE SEQUENCE</scope>
    <source>
        <strain evidence="4">ASB11</strain>
        <strain evidence="5">ASB13</strain>
        <strain evidence="7">ASB7</strain>
        <strain evidence="6">ASB9</strain>
    </source>
</reference>
<dbReference type="InterPro" id="IPR036397">
    <property type="entry name" value="RNaseH_sf"/>
</dbReference>
<evidence type="ECO:0000313" key="8">
    <source>
        <dbReference type="Proteomes" id="UP000038622"/>
    </source>
</evidence>
<keyword evidence="8" id="KW-1185">Reference proteome</keyword>
<evidence type="ECO:0000313" key="10">
    <source>
        <dbReference type="Proteomes" id="UP000043437"/>
    </source>
</evidence>
<evidence type="ECO:0000313" key="9">
    <source>
        <dbReference type="Proteomes" id="UP000041394"/>
    </source>
</evidence>
<dbReference type="EMBL" id="CDMG01000002">
    <property type="protein sequence ID" value="CRF51930.1"/>
    <property type="molecule type" value="Genomic_DNA"/>
</dbReference>
<dbReference type="EC" id="2.7.7.7" evidence="5"/>
<dbReference type="InterPro" id="IPR013520">
    <property type="entry name" value="Ribonucl_H"/>
</dbReference>
<organism evidence="5 11">
    <name type="scientific">Helicobacter ailurogastricus</name>
    <dbReference type="NCBI Taxonomy" id="1578720"/>
    <lineage>
        <taxon>Bacteria</taxon>
        <taxon>Pseudomonadati</taxon>
        <taxon>Campylobacterota</taxon>
        <taxon>Epsilonproteobacteria</taxon>
        <taxon>Campylobacterales</taxon>
        <taxon>Helicobacteraceae</taxon>
        <taxon>Helicobacter</taxon>
    </lineage>
</organism>
<dbReference type="GO" id="GO:0008408">
    <property type="term" value="F:3'-5' exonuclease activity"/>
    <property type="evidence" value="ECO:0007669"/>
    <property type="project" value="TreeGrafter"/>
</dbReference>
<dbReference type="Proteomes" id="UP000038622">
    <property type="component" value="Unassembled WGS sequence"/>
</dbReference>
<dbReference type="STRING" id="1578720.HAL011_10950"/>
<keyword evidence="5" id="KW-0808">Transferase</keyword>
<evidence type="ECO:0000313" key="11">
    <source>
        <dbReference type="Proteomes" id="UP000045175"/>
    </source>
</evidence>
<dbReference type="CDD" id="cd06127">
    <property type="entry name" value="DEDDh"/>
    <property type="match status" value="1"/>
</dbReference>
<dbReference type="SMART" id="SM00479">
    <property type="entry name" value="EXOIII"/>
    <property type="match status" value="1"/>
</dbReference>
<reference evidence="8" key="2">
    <citation type="submission" date="2014-12" db="EMBL/GenBank/DDBJ databases">
        <authorList>
            <person name="Smet A."/>
        </authorList>
    </citation>
    <scope>NUCLEOTIDE SEQUENCE [LARGE SCALE GENOMIC DNA]</scope>
</reference>
<dbReference type="AlphaFoldDB" id="A0A0K2X926"/>
<dbReference type="EMBL" id="CDMH01000037">
    <property type="protein sequence ID" value="CRF42576.1"/>
    <property type="molecule type" value="Genomic_DNA"/>
</dbReference>
<keyword evidence="5" id="KW-0548">Nucleotidyltransferase</keyword>
<dbReference type="EMBL" id="CDMN01000045">
    <property type="protein sequence ID" value="CRF44596.1"/>
    <property type="molecule type" value="Genomic_DNA"/>
</dbReference>
<evidence type="ECO:0000259" key="3">
    <source>
        <dbReference type="SMART" id="SM00479"/>
    </source>
</evidence>
<dbReference type="SUPFAM" id="SSF53098">
    <property type="entry name" value="Ribonuclease H-like"/>
    <property type="match status" value="1"/>
</dbReference>
<sequence length="243" mass="27017">MNPEDLYQTLKQAPLPLEDLSLSFCEDPLLSYEYLKACGFPITYTTQLELSTHVPYQQSLYCFIDIETNGPDPKTSQIIEIAALLYKPAKDPFIPGTVVKSFSSLIYCDHVPPKIAELTGLSEQHLRNAPPFKQVLKKFREFLGDSVFVAHNVAFDFSYLNALCTHHLGAALLNPKLCTLSLSRKSILSPKHGLGFLNAFLGINIPTAHRAAPDALCSLKVFEICLRCLPASVRTTQDLLDYA</sequence>